<keyword evidence="3" id="KW-1185">Reference proteome</keyword>
<proteinExistence type="predicted"/>
<gene>
    <name evidence="2" type="ORF">ACFPZP_17160</name>
</gene>
<evidence type="ECO:0000313" key="3">
    <source>
        <dbReference type="Proteomes" id="UP001596169"/>
    </source>
</evidence>
<dbReference type="InterPro" id="IPR023346">
    <property type="entry name" value="Lysozyme-like_dom_sf"/>
</dbReference>
<dbReference type="Gene3D" id="1.10.530.10">
    <property type="match status" value="1"/>
</dbReference>
<accession>A0ABW1Q1L0</accession>
<comment type="caution">
    <text evidence="2">The sequence shown here is derived from an EMBL/GenBank/DDBJ whole genome shotgun (WGS) entry which is preliminary data.</text>
</comment>
<sequence>MTLPSKLKKQEAPKPESPPKAGFLPPGEIRMAETIDSLLVSIGLETDANSFKKASNAIKDVTDGMIQLAAVAGVKVDFNALTAGVAKSWSELKRLADITGFTVNQIRGLEFAMRRIGAANPIASGQQFAQMVPELARKVRNGEFDARAYKGTAFNPEQFAQIESVDRVAATGYLLNAYQSMSQQQRQQFRPIMGWQENDDVTRLAERGSGFFQQSMSMSSDYDRSFDPELNQNVQVFNDEMAKLSRNFENLAYALGEDLLPIVNSVLEAINSFIRANPVVSEIILGAGSALASGSMLNKLMGPLSVAGEGGWLSGLLFNPMTVGAAAALTPGNMSYSRDDIQEMSDPQFYWKRRHPGESPQQEGEGITPYEAFLRQRSSTVKSALYNQNARQYLDSLAYGVAAMDNTQNSSAFGRYRFASNAWGDAAAAMGLKDFSHQSQDLAALWLIQRAGQLDNVMKGNFLQATNGLGDVWAALPSSPYAQPTRSVDEMNMLYGYQNTPPYSASYSFLPPASPVSFNQYVDLSISGVGMNEQQIQDSVQRALTETGNNLERSYDNGGW</sequence>
<protein>
    <submittedName>
        <fullName evidence="2">Lysozyme</fullName>
    </submittedName>
</protein>
<dbReference type="Proteomes" id="UP001596169">
    <property type="component" value="Unassembled WGS sequence"/>
</dbReference>
<organism evidence="2 3">
    <name type="scientific">Citrobacter bitternis</name>
    <dbReference type="NCBI Taxonomy" id="1585982"/>
    <lineage>
        <taxon>Bacteria</taxon>
        <taxon>Pseudomonadati</taxon>
        <taxon>Pseudomonadota</taxon>
        <taxon>Gammaproteobacteria</taxon>
        <taxon>Enterobacterales</taxon>
        <taxon>Enterobacteriaceae</taxon>
        <taxon>Citrobacter</taxon>
    </lineage>
</organism>
<dbReference type="SUPFAM" id="SSF53955">
    <property type="entry name" value="Lysozyme-like"/>
    <property type="match status" value="1"/>
</dbReference>
<name>A0ABW1Q1L0_9ENTR</name>
<dbReference type="EMBL" id="JBHSRG010000010">
    <property type="protein sequence ID" value="MFC6122786.1"/>
    <property type="molecule type" value="Genomic_DNA"/>
</dbReference>
<dbReference type="RefSeq" id="WP_317086004.1">
    <property type="nucleotide sequence ID" value="NZ_JBHSRG010000010.1"/>
</dbReference>
<evidence type="ECO:0000313" key="2">
    <source>
        <dbReference type="EMBL" id="MFC6122786.1"/>
    </source>
</evidence>
<feature type="region of interest" description="Disordered" evidence="1">
    <location>
        <begin position="1"/>
        <end position="26"/>
    </location>
</feature>
<evidence type="ECO:0000256" key="1">
    <source>
        <dbReference type="SAM" id="MobiDB-lite"/>
    </source>
</evidence>
<reference evidence="3" key="1">
    <citation type="journal article" date="2019" name="Int. J. Syst. Evol. Microbiol.">
        <title>The Global Catalogue of Microorganisms (GCM) 10K type strain sequencing project: providing services to taxonomists for standard genome sequencing and annotation.</title>
        <authorList>
            <consortium name="The Broad Institute Genomics Platform"/>
            <consortium name="The Broad Institute Genome Sequencing Center for Infectious Disease"/>
            <person name="Wu L."/>
            <person name="Ma J."/>
        </authorList>
    </citation>
    <scope>NUCLEOTIDE SEQUENCE [LARGE SCALE GENOMIC DNA]</scope>
    <source>
        <strain evidence="3">JCM30009</strain>
    </source>
</reference>